<name>A0AAV4VNK0_9ARAC</name>
<dbReference type="Proteomes" id="UP001054837">
    <property type="component" value="Unassembled WGS sequence"/>
</dbReference>
<reference evidence="1 2" key="1">
    <citation type="submission" date="2021-06" db="EMBL/GenBank/DDBJ databases">
        <title>Caerostris darwini draft genome.</title>
        <authorList>
            <person name="Kono N."/>
            <person name="Arakawa K."/>
        </authorList>
    </citation>
    <scope>NUCLEOTIDE SEQUENCE [LARGE SCALE GENOMIC DNA]</scope>
</reference>
<dbReference type="AlphaFoldDB" id="A0AAV4VNK0"/>
<keyword evidence="2" id="KW-1185">Reference proteome</keyword>
<gene>
    <name evidence="1" type="ORF">CDAR_86851</name>
</gene>
<comment type="caution">
    <text evidence="1">The sequence shown here is derived from an EMBL/GenBank/DDBJ whole genome shotgun (WGS) entry which is preliminary data.</text>
</comment>
<dbReference type="EMBL" id="BPLQ01013351">
    <property type="protein sequence ID" value="GIY71495.1"/>
    <property type="molecule type" value="Genomic_DNA"/>
</dbReference>
<protein>
    <submittedName>
        <fullName evidence="1">Uncharacterized protein</fullName>
    </submittedName>
</protein>
<proteinExistence type="predicted"/>
<organism evidence="1 2">
    <name type="scientific">Caerostris darwini</name>
    <dbReference type="NCBI Taxonomy" id="1538125"/>
    <lineage>
        <taxon>Eukaryota</taxon>
        <taxon>Metazoa</taxon>
        <taxon>Ecdysozoa</taxon>
        <taxon>Arthropoda</taxon>
        <taxon>Chelicerata</taxon>
        <taxon>Arachnida</taxon>
        <taxon>Araneae</taxon>
        <taxon>Araneomorphae</taxon>
        <taxon>Entelegynae</taxon>
        <taxon>Araneoidea</taxon>
        <taxon>Araneidae</taxon>
        <taxon>Caerostris</taxon>
    </lineage>
</organism>
<sequence length="177" mass="20713">MVRRSPDQEHRLRFHSSVTRISPSLPDGVALLEVLGRRRHEDHEEQPAIAQGVVRKNVVDQHSRVPVSVFQQQQGFLHGRRHVRRIFHSRRTELRSCAVPECLPISVSVMFYFEFLLQDQALQPDNAFHFNGYERKNGQDGHDQHEPRYCFSWHDAQRIVGVDSGVSPHDLWLYMRS</sequence>
<evidence type="ECO:0000313" key="2">
    <source>
        <dbReference type="Proteomes" id="UP001054837"/>
    </source>
</evidence>
<evidence type="ECO:0000313" key="1">
    <source>
        <dbReference type="EMBL" id="GIY71495.1"/>
    </source>
</evidence>
<accession>A0AAV4VNK0</accession>